<feature type="transmembrane region" description="Helical" evidence="1">
    <location>
        <begin position="46"/>
        <end position="67"/>
    </location>
</feature>
<evidence type="ECO:0000313" key="3">
    <source>
        <dbReference type="Proteomes" id="UP000590740"/>
    </source>
</evidence>
<keyword evidence="1" id="KW-1133">Transmembrane helix</keyword>
<organism evidence="2 3">
    <name type="scientific">Prosthecobacter vanneervenii</name>
    <dbReference type="NCBI Taxonomy" id="48466"/>
    <lineage>
        <taxon>Bacteria</taxon>
        <taxon>Pseudomonadati</taxon>
        <taxon>Verrucomicrobiota</taxon>
        <taxon>Verrucomicrobiia</taxon>
        <taxon>Verrucomicrobiales</taxon>
        <taxon>Verrucomicrobiaceae</taxon>
        <taxon>Prosthecobacter</taxon>
    </lineage>
</organism>
<proteinExistence type="predicted"/>
<keyword evidence="1" id="KW-0472">Membrane</keyword>
<name>A0A7W7YGG5_9BACT</name>
<feature type="transmembrane region" description="Helical" evidence="1">
    <location>
        <begin position="23"/>
        <end position="39"/>
    </location>
</feature>
<reference evidence="2 3" key="1">
    <citation type="submission" date="2020-08" db="EMBL/GenBank/DDBJ databases">
        <title>Genomic Encyclopedia of Type Strains, Phase IV (KMG-IV): sequencing the most valuable type-strain genomes for metagenomic binning, comparative biology and taxonomic classification.</title>
        <authorList>
            <person name="Goeker M."/>
        </authorList>
    </citation>
    <scope>NUCLEOTIDE SEQUENCE [LARGE SCALE GENOMIC DNA]</scope>
    <source>
        <strain evidence="2 3">DSM 12252</strain>
    </source>
</reference>
<dbReference type="AlphaFoldDB" id="A0A7W7YGG5"/>
<dbReference type="EMBL" id="JACHIG010000028">
    <property type="protein sequence ID" value="MBB5035756.1"/>
    <property type="molecule type" value="Genomic_DNA"/>
</dbReference>
<feature type="transmembrane region" description="Helical" evidence="1">
    <location>
        <begin position="114"/>
        <end position="137"/>
    </location>
</feature>
<accession>A0A7W7YGG5</accession>
<gene>
    <name evidence="2" type="ORF">HNQ65_005370</name>
</gene>
<protein>
    <submittedName>
        <fullName evidence="2">Uncharacterized protein</fullName>
    </submittedName>
</protein>
<sequence>MDAKLKHLEFIQNVITRMANNSFLIKGWSVTLVAALFAMESKDKNLGFAFMVFIPIASFWILDAYFLSLEKQFRELFKKAVAAPENQVTFDMNPAPYNAEENTWAACLTNTSLAWFHGSLLSLALLMIAILTGFGACKA</sequence>
<evidence type="ECO:0000256" key="1">
    <source>
        <dbReference type="SAM" id="Phobius"/>
    </source>
</evidence>
<dbReference type="RefSeq" id="WP_184344868.1">
    <property type="nucleotide sequence ID" value="NZ_JACHIG010000028.1"/>
</dbReference>
<evidence type="ECO:0000313" key="2">
    <source>
        <dbReference type="EMBL" id="MBB5035756.1"/>
    </source>
</evidence>
<comment type="caution">
    <text evidence="2">The sequence shown here is derived from an EMBL/GenBank/DDBJ whole genome shotgun (WGS) entry which is preliminary data.</text>
</comment>
<keyword evidence="1" id="KW-0812">Transmembrane</keyword>
<keyword evidence="3" id="KW-1185">Reference proteome</keyword>
<dbReference type="Proteomes" id="UP000590740">
    <property type="component" value="Unassembled WGS sequence"/>
</dbReference>